<name>Q9E9R0_9TOMB</name>
<proteinExistence type="predicted"/>
<reference evidence="2" key="1">
    <citation type="journal article" date="2001" name="Arch. Virol.">
        <title>Nucleotide sequence of a Dianthovirus RNA1-like RNA found in grassy stunt-diseased rice plants.</title>
        <authorList>
            <person name="Miranda G.J."/>
            <person name="Aliyari R."/>
            <person name="Shirako Y."/>
        </authorList>
    </citation>
    <scope>NUCLEOTIDE SEQUENCE</scope>
</reference>
<evidence type="ECO:0000256" key="1">
    <source>
        <dbReference type="SAM" id="MobiDB-lite"/>
    </source>
</evidence>
<feature type="compositionally biased region" description="Basic and acidic residues" evidence="1">
    <location>
        <begin position="118"/>
        <end position="128"/>
    </location>
</feature>
<sequence>METSRTYNLEAHKSKDCECEVSVSHHSTHAKSGKKQASKRASGSKSSQTSVSTNTNIASRRQPGKQMVVPDHDASLDAVVPQLETLEISQVASRDSNRRRGSRRSATPPSDDGLDTFSDTRSETRHTEGNWAQHPNAGSWSQLSLNEQHYEVATGTPVMPPNPGPTQPRTRLPKTQVHVDGAGDVVTAPHADWDRYQAYLDRVKRDYGGIGFGNRPLVKSVNGYAHMPNSTDILGHRHPMFIVWQQINCYGHVVKGLETIDGMFGIGWHFDLVFRNMKRIHEYLEGVGCVPYHKLKDFA</sequence>
<feature type="region of interest" description="Disordered" evidence="1">
    <location>
        <begin position="1"/>
        <end position="67"/>
    </location>
</feature>
<gene>
    <name evidence="2" type="primary">ORF5</name>
</gene>
<feature type="compositionally biased region" description="Basic residues" evidence="1">
    <location>
        <begin position="26"/>
        <end position="38"/>
    </location>
</feature>
<feature type="region of interest" description="Disordered" evidence="1">
    <location>
        <begin position="89"/>
        <end position="138"/>
    </location>
</feature>
<dbReference type="EMBL" id="AB033715">
    <property type="protein sequence ID" value="BAB11917.2"/>
    <property type="molecule type" value="Genomic_RNA"/>
</dbReference>
<feature type="compositionally biased region" description="Low complexity" evidence="1">
    <location>
        <begin position="43"/>
        <end position="55"/>
    </location>
</feature>
<evidence type="ECO:0000313" key="2">
    <source>
        <dbReference type="EMBL" id="BAB11917.2"/>
    </source>
</evidence>
<protein>
    <submittedName>
        <fullName evidence="2">33 kDa protein</fullName>
    </submittedName>
</protein>
<organism evidence="2">
    <name type="scientific">Rice virus X</name>
    <dbReference type="NCBI Taxonomy" id="106518"/>
    <lineage>
        <taxon>Viruses</taxon>
        <taxon>Riboviria</taxon>
        <taxon>Orthornavirae</taxon>
        <taxon>Kitrinoviricota</taxon>
        <taxon>Tolucaviricetes</taxon>
        <taxon>Tolivirales</taxon>
        <taxon>Tombusviridae</taxon>
        <taxon>Regressovirinae</taxon>
        <taxon>Dianthovirus</taxon>
    </lineage>
</organism>
<accession>Q9E9R0</accession>